<keyword evidence="10" id="KW-1185">Reference proteome</keyword>
<keyword evidence="3 7" id="KW-0812">Transmembrane</keyword>
<evidence type="ECO:0000313" key="9">
    <source>
        <dbReference type="EMBL" id="CAJ1400363.1"/>
    </source>
</evidence>
<dbReference type="PANTHER" id="PTHR12677">
    <property type="entry name" value="GOLGI APPARATUS MEMBRANE PROTEIN TVP38-RELATED"/>
    <property type="match status" value="1"/>
</dbReference>
<evidence type="ECO:0000256" key="1">
    <source>
        <dbReference type="ARBA" id="ARBA00004651"/>
    </source>
</evidence>
<keyword evidence="4 7" id="KW-1133">Transmembrane helix</keyword>
<feature type="region of interest" description="Disordered" evidence="6">
    <location>
        <begin position="364"/>
        <end position="385"/>
    </location>
</feature>
<evidence type="ECO:0000256" key="6">
    <source>
        <dbReference type="SAM" id="MobiDB-lite"/>
    </source>
</evidence>
<dbReference type="AlphaFoldDB" id="A0AA36J8E7"/>
<feature type="transmembrane region" description="Helical" evidence="7">
    <location>
        <begin position="123"/>
        <end position="146"/>
    </location>
</feature>
<comment type="subcellular location">
    <subcellularLocation>
        <location evidence="1">Cell membrane</location>
        <topology evidence="1">Multi-pass membrane protein</topology>
    </subcellularLocation>
</comment>
<organism evidence="9 10">
    <name type="scientific">Effrenium voratum</name>
    <dbReference type="NCBI Taxonomy" id="2562239"/>
    <lineage>
        <taxon>Eukaryota</taxon>
        <taxon>Sar</taxon>
        <taxon>Alveolata</taxon>
        <taxon>Dinophyceae</taxon>
        <taxon>Suessiales</taxon>
        <taxon>Symbiodiniaceae</taxon>
        <taxon>Effrenium</taxon>
    </lineage>
</organism>
<evidence type="ECO:0000256" key="4">
    <source>
        <dbReference type="ARBA" id="ARBA00022989"/>
    </source>
</evidence>
<evidence type="ECO:0000313" key="10">
    <source>
        <dbReference type="Proteomes" id="UP001178507"/>
    </source>
</evidence>
<dbReference type="InterPro" id="IPR015414">
    <property type="entry name" value="TMEM64"/>
</dbReference>
<comment type="caution">
    <text evidence="9">The sequence shown here is derived from an EMBL/GenBank/DDBJ whole genome shotgun (WGS) entry which is preliminary data.</text>
</comment>
<dbReference type="Pfam" id="PF09335">
    <property type="entry name" value="VTT_dom"/>
    <property type="match status" value="1"/>
</dbReference>
<dbReference type="EMBL" id="CAUJNA010003369">
    <property type="protein sequence ID" value="CAJ1400363.1"/>
    <property type="molecule type" value="Genomic_DNA"/>
</dbReference>
<proteinExistence type="predicted"/>
<dbReference type="Proteomes" id="UP001178507">
    <property type="component" value="Unassembled WGS sequence"/>
</dbReference>
<evidence type="ECO:0000259" key="8">
    <source>
        <dbReference type="Pfam" id="PF09335"/>
    </source>
</evidence>
<reference evidence="9" key="1">
    <citation type="submission" date="2023-08" db="EMBL/GenBank/DDBJ databases">
        <authorList>
            <person name="Chen Y."/>
            <person name="Shah S."/>
            <person name="Dougan E. K."/>
            <person name="Thang M."/>
            <person name="Chan C."/>
        </authorList>
    </citation>
    <scope>NUCLEOTIDE SEQUENCE</scope>
</reference>
<gene>
    <name evidence="9" type="ORF">EVOR1521_LOCUS23708</name>
</gene>
<name>A0AA36J8E7_9DINO</name>
<evidence type="ECO:0000256" key="7">
    <source>
        <dbReference type="SAM" id="Phobius"/>
    </source>
</evidence>
<dbReference type="GO" id="GO:0005886">
    <property type="term" value="C:plasma membrane"/>
    <property type="evidence" value="ECO:0007669"/>
    <property type="project" value="UniProtKB-SubCell"/>
</dbReference>
<dbReference type="InterPro" id="IPR032816">
    <property type="entry name" value="VTT_dom"/>
</dbReference>
<evidence type="ECO:0000256" key="5">
    <source>
        <dbReference type="ARBA" id="ARBA00023136"/>
    </source>
</evidence>
<feature type="transmembrane region" description="Helical" evidence="7">
    <location>
        <begin position="86"/>
        <end position="111"/>
    </location>
</feature>
<evidence type="ECO:0000256" key="2">
    <source>
        <dbReference type="ARBA" id="ARBA00022475"/>
    </source>
</evidence>
<accession>A0AA36J8E7</accession>
<feature type="transmembrane region" description="Helical" evidence="7">
    <location>
        <begin position="40"/>
        <end position="61"/>
    </location>
</feature>
<keyword evidence="5 7" id="KW-0472">Membrane</keyword>
<feature type="domain" description="VTT" evidence="8">
    <location>
        <begin position="103"/>
        <end position="229"/>
    </location>
</feature>
<dbReference type="PANTHER" id="PTHR12677:SF59">
    <property type="entry name" value="GOLGI APPARATUS MEMBRANE PROTEIN TVP38-RELATED"/>
    <property type="match status" value="1"/>
</dbReference>
<sequence>MAHAVRLPSSRGSHSQPLLRSRSAPAALAREGCWNSSKELLQNVLTALLALLLLLGMIAAWKQRHTVKSVTQDFVMHMLDLKPAEAGALIFAATAAASVLCLPSFGLWLGAGVVFAHIYHNDVFASACAGTLATFSGLVVGGLAAFSLGRCACRRCITKRLQHLEWVEVLNAIVEEEGWKFVLIARMSPVLPLEAFNYACSITSLSTAGYIIGCLGSLPITAFWVWMGASAESFRMSSDDPDVGPGKVRKPVHTTLVFVVINVVVICLLFLLVRTSTKRYQRIMDQRIPAMAERRITHAPTREEHLDLEASSPETPDAEALRRKRWYGFVGIPTSAAGAACSAPGARDEANSLRRRSSAAFGGKRWRAAARKSEPSAEAPAEWPGAVSAKFTDKLTGLPLRRKPIDAPFKYGAQEGLARNGFGRYFTDEDGLIPNQMKRFIPMPDSQTLVWRPGKRPLAEPGLSNIEKPEGLARVESFCAKVYTTSEKRHIRQLESKEEIQDRPWGKRTVYRENRLRASDQPAREIDITTEMRRKARVEDLLLQRNLIECYTLGDKHYRQPEYAPEFYKAGGLIAGSTFHRGMHKKTQSRSSASMLVTGEGAKRHAKTYLEKQAEQEVAEAQAEVEALTGFWELDTLKECDKTYCEPLDSDEEDLKAA</sequence>
<feature type="transmembrane region" description="Helical" evidence="7">
    <location>
        <begin position="208"/>
        <end position="227"/>
    </location>
</feature>
<protein>
    <recommendedName>
        <fullName evidence="8">VTT domain-containing protein</fullName>
    </recommendedName>
</protein>
<feature type="transmembrane region" description="Helical" evidence="7">
    <location>
        <begin position="252"/>
        <end position="273"/>
    </location>
</feature>
<evidence type="ECO:0000256" key="3">
    <source>
        <dbReference type="ARBA" id="ARBA00022692"/>
    </source>
</evidence>
<keyword evidence="2" id="KW-1003">Cell membrane</keyword>